<evidence type="ECO:0000256" key="1">
    <source>
        <dbReference type="ARBA" id="ARBA00009902"/>
    </source>
</evidence>
<reference evidence="8 9" key="1">
    <citation type="submission" date="2017-10" db="EMBL/GenBank/DDBJ databases">
        <title>The draft genome sequence of Lewinella marina KCTC 32374.</title>
        <authorList>
            <person name="Wang K."/>
        </authorList>
    </citation>
    <scope>NUCLEOTIDE SEQUENCE [LARGE SCALE GENOMIC DNA]</scope>
    <source>
        <strain evidence="8 9">MKG-38</strain>
    </source>
</reference>
<feature type="domain" description="Glycosyl hydrolase family 32 C-terminal" evidence="7">
    <location>
        <begin position="378"/>
        <end position="526"/>
    </location>
</feature>
<dbReference type="InterPro" id="IPR013320">
    <property type="entry name" value="ConA-like_dom_sf"/>
</dbReference>
<dbReference type="RefSeq" id="WP_099107526.1">
    <property type="nucleotide sequence ID" value="NZ_JAATJF010000003.1"/>
</dbReference>
<dbReference type="EMBL" id="PDLO01000008">
    <property type="protein sequence ID" value="PHK97536.1"/>
    <property type="molecule type" value="Genomic_DNA"/>
</dbReference>
<accession>A0A2G0CC41</accession>
<dbReference type="Pfam" id="PF00251">
    <property type="entry name" value="Glyco_hydro_32N"/>
    <property type="match status" value="1"/>
</dbReference>
<evidence type="ECO:0000256" key="3">
    <source>
        <dbReference type="ARBA" id="ARBA00023295"/>
    </source>
</evidence>
<comment type="similarity">
    <text evidence="1 4">Belongs to the glycosyl hydrolase 32 family.</text>
</comment>
<keyword evidence="2 4" id="KW-0378">Hydrolase</keyword>
<dbReference type="InterPro" id="IPR018053">
    <property type="entry name" value="Glyco_hydro_32_AS"/>
</dbReference>
<dbReference type="CDD" id="cd18622">
    <property type="entry name" value="GH32_Inu-like"/>
    <property type="match status" value="1"/>
</dbReference>
<dbReference type="InterPro" id="IPR023296">
    <property type="entry name" value="Glyco_hydro_beta-prop_sf"/>
</dbReference>
<dbReference type="SUPFAM" id="SSF75005">
    <property type="entry name" value="Arabinanase/levansucrase/invertase"/>
    <property type="match status" value="1"/>
</dbReference>
<evidence type="ECO:0000313" key="8">
    <source>
        <dbReference type="EMBL" id="PHK97536.1"/>
    </source>
</evidence>
<dbReference type="PANTHER" id="PTHR42800">
    <property type="entry name" value="EXOINULINASE INUD (AFU_ORTHOLOGUE AFUA_5G00480)"/>
    <property type="match status" value="1"/>
</dbReference>
<dbReference type="Gene3D" id="2.60.120.560">
    <property type="entry name" value="Exo-inulinase, domain 1"/>
    <property type="match status" value="1"/>
</dbReference>
<dbReference type="PROSITE" id="PS00609">
    <property type="entry name" value="GLYCOSYL_HYDROL_F32"/>
    <property type="match status" value="1"/>
</dbReference>
<dbReference type="OrthoDB" id="9759709at2"/>
<keyword evidence="9" id="KW-1185">Reference proteome</keyword>
<organism evidence="8 9">
    <name type="scientific">Neolewinella marina</name>
    <dbReference type="NCBI Taxonomy" id="438751"/>
    <lineage>
        <taxon>Bacteria</taxon>
        <taxon>Pseudomonadati</taxon>
        <taxon>Bacteroidota</taxon>
        <taxon>Saprospiria</taxon>
        <taxon>Saprospirales</taxon>
        <taxon>Lewinellaceae</taxon>
        <taxon>Neolewinella</taxon>
    </lineage>
</organism>
<dbReference type="GO" id="GO:0005987">
    <property type="term" value="P:sucrose catabolic process"/>
    <property type="evidence" value="ECO:0007669"/>
    <property type="project" value="TreeGrafter"/>
</dbReference>
<dbReference type="AlphaFoldDB" id="A0A2G0CC41"/>
<dbReference type="SMART" id="SM00640">
    <property type="entry name" value="Glyco_32"/>
    <property type="match status" value="1"/>
</dbReference>
<dbReference type="SUPFAM" id="SSF49899">
    <property type="entry name" value="Concanavalin A-like lectins/glucanases"/>
    <property type="match status" value="1"/>
</dbReference>
<dbReference type="PANTHER" id="PTHR42800:SF1">
    <property type="entry name" value="EXOINULINASE INUD (AFU_ORTHOLOGUE AFUA_5G00480)"/>
    <property type="match status" value="1"/>
</dbReference>
<evidence type="ECO:0000259" key="6">
    <source>
        <dbReference type="Pfam" id="PF00251"/>
    </source>
</evidence>
<evidence type="ECO:0000259" key="7">
    <source>
        <dbReference type="Pfam" id="PF08244"/>
    </source>
</evidence>
<dbReference type="PROSITE" id="PS51257">
    <property type="entry name" value="PROKAR_LIPOPROTEIN"/>
    <property type="match status" value="1"/>
</dbReference>
<evidence type="ECO:0000256" key="4">
    <source>
        <dbReference type="RuleBase" id="RU362110"/>
    </source>
</evidence>
<evidence type="ECO:0000256" key="5">
    <source>
        <dbReference type="SAM" id="MobiDB-lite"/>
    </source>
</evidence>
<dbReference type="InterPro" id="IPR001362">
    <property type="entry name" value="Glyco_hydro_32"/>
</dbReference>
<evidence type="ECO:0000313" key="9">
    <source>
        <dbReference type="Proteomes" id="UP000226437"/>
    </source>
</evidence>
<gene>
    <name evidence="8" type="ORF">CGL56_15675</name>
</gene>
<dbReference type="InterPro" id="IPR013148">
    <property type="entry name" value="Glyco_hydro_32_N"/>
</dbReference>
<comment type="caution">
    <text evidence="8">The sequence shown here is derived from an EMBL/GenBank/DDBJ whole genome shotgun (WGS) entry which is preliminary data.</text>
</comment>
<evidence type="ECO:0000256" key="2">
    <source>
        <dbReference type="ARBA" id="ARBA00022801"/>
    </source>
</evidence>
<dbReference type="Pfam" id="PF08244">
    <property type="entry name" value="Glyco_hydro_32C"/>
    <property type="match status" value="1"/>
</dbReference>
<feature type="region of interest" description="Disordered" evidence="5">
    <location>
        <begin position="31"/>
        <end position="54"/>
    </location>
</feature>
<feature type="domain" description="Glycosyl hydrolase family 32 N-terminal" evidence="6">
    <location>
        <begin position="50"/>
        <end position="369"/>
    </location>
</feature>
<dbReference type="Gene3D" id="2.115.10.20">
    <property type="entry name" value="Glycosyl hydrolase domain, family 43"/>
    <property type="match status" value="1"/>
</dbReference>
<protein>
    <submittedName>
        <fullName evidence="8">Glycosyl hydrolase family 32</fullName>
    </submittedName>
</protein>
<keyword evidence="3 4" id="KW-0326">Glycosidase</keyword>
<sequence>MELPLLRFASCFALITLLACGPTAPEEVVDAGSSEVSEATYQEPHRPQIHFSPPANWMNDPNGMVYHDGEYHLFYQYYPDSTVWGPMHWGHAVSTDLVHWEHLPVALYPDSLGYIFSGSAVVDNDNTSGLGQNGEAPLVAIYTYHDPEGERAGRDDYQYQGIAYSNDRGRNWTKYEGNPVLPNNTGIRDFRDPKVSWNTAAGQWVMALAAKDRISFYGSDNLIDWEHLSDFGTDQGSHAGVWECPDLFPLPVTGANGESKYVLIVSINPGAPNGGSGTQYFVGEFDGTTFTVDPSFAEDVTDEQGVWLDYGRDNYAGVTWSGIPEEDGRRLFIGWMSNWAYANVVPTERWRSALTVPRQLTLHQTPAGYRVFSQPVRELEQLRTDEFTIPEGEESANRGLSDRFSVPANAPKELELRYALSPDSKARFGVELANGKGEVYRIGYNAASGHYFSDRNSAGPATFSEDFVGDLELAPRVMDGAEVSLHLLIDRASAELFADGGATALTEIFFPTEDFNQIRLFTEGDGVRLLEGKGYTLTSIWPQLDR</sequence>
<dbReference type="GO" id="GO:0005737">
    <property type="term" value="C:cytoplasm"/>
    <property type="evidence" value="ECO:0007669"/>
    <property type="project" value="TreeGrafter"/>
</dbReference>
<name>A0A2G0CC41_9BACT</name>
<proteinExistence type="inferred from homology"/>
<dbReference type="GO" id="GO:0004575">
    <property type="term" value="F:sucrose alpha-glucosidase activity"/>
    <property type="evidence" value="ECO:0007669"/>
    <property type="project" value="TreeGrafter"/>
</dbReference>
<dbReference type="InterPro" id="IPR013189">
    <property type="entry name" value="Glyco_hydro_32_C"/>
</dbReference>
<dbReference type="Proteomes" id="UP000226437">
    <property type="component" value="Unassembled WGS sequence"/>
</dbReference>